<reference evidence="2" key="1">
    <citation type="journal article" date="2015" name="Nature">
        <title>Complex archaea that bridge the gap between prokaryotes and eukaryotes.</title>
        <authorList>
            <person name="Spang A."/>
            <person name="Saw J.H."/>
            <person name="Jorgensen S.L."/>
            <person name="Zaremba-Niedzwiedzka K."/>
            <person name="Martijn J."/>
            <person name="Lind A.E."/>
            <person name="van Eijk R."/>
            <person name="Schleper C."/>
            <person name="Guy L."/>
            <person name="Ettema T.J."/>
        </authorList>
    </citation>
    <scope>NUCLEOTIDE SEQUENCE</scope>
</reference>
<comment type="caution">
    <text evidence="2">The sequence shown here is derived from an EMBL/GenBank/DDBJ whole genome shotgun (WGS) entry which is preliminary data.</text>
</comment>
<accession>A0A0F8WSY8</accession>
<gene>
    <name evidence="2" type="ORF">LCGC14_3030320</name>
</gene>
<feature type="compositionally biased region" description="Acidic residues" evidence="1">
    <location>
        <begin position="103"/>
        <end position="122"/>
    </location>
</feature>
<organism evidence="2">
    <name type="scientific">marine sediment metagenome</name>
    <dbReference type="NCBI Taxonomy" id="412755"/>
    <lineage>
        <taxon>unclassified sequences</taxon>
        <taxon>metagenomes</taxon>
        <taxon>ecological metagenomes</taxon>
    </lineage>
</organism>
<protein>
    <submittedName>
        <fullName evidence="2">Uncharacterized protein</fullName>
    </submittedName>
</protein>
<dbReference type="EMBL" id="LAZR01063262">
    <property type="protein sequence ID" value="KKK59843.1"/>
    <property type="molecule type" value="Genomic_DNA"/>
</dbReference>
<name>A0A0F8WSY8_9ZZZZ</name>
<proteinExistence type="predicted"/>
<feature type="region of interest" description="Disordered" evidence="1">
    <location>
        <begin position="89"/>
        <end position="122"/>
    </location>
</feature>
<evidence type="ECO:0000313" key="2">
    <source>
        <dbReference type="EMBL" id="KKK59843.1"/>
    </source>
</evidence>
<dbReference type="AlphaFoldDB" id="A0A0F8WSY8"/>
<evidence type="ECO:0000256" key="1">
    <source>
        <dbReference type="SAM" id="MobiDB-lite"/>
    </source>
</evidence>
<sequence>MTENMTNLAWLACGVVVAIAMFWSQVKFGGLLTEVTRSNQRADAVKRHDEHALLERVLERMLAERDHRQDMAVLHAKERDRVAQLDARTARVSELAGTRPQESSDEYEDGVPTDDPELASHE</sequence>